<gene>
    <name evidence="1" type="ORF">RS022_01830</name>
</gene>
<evidence type="ECO:0000313" key="1">
    <source>
        <dbReference type="EMBL" id="WAN63162.1"/>
    </source>
</evidence>
<dbReference type="Proteomes" id="UP001164727">
    <property type="component" value="Chromosome"/>
</dbReference>
<dbReference type="EMBL" id="CP114006">
    <property type="protein sequence ID" value="WAN63162.1"/>
    <property type="molecule type" value="Genomic_DNA"/>
</dbReference>
<name>A0ABY7BS46_9MOLU</name>
<accession>A0ABY7BS46</accession>
<proteinExistence type="predicted"/>
<keyword evidence="2" id="KW-1185">Reference proteome</keyword>
<organism evidence="1 2">
    <name type="scientific">Candidatus Phytoplasma rubi</name>
    <dbReference type="NCBI Taxonomy" id="399025"/>
    <lineage>
        <taxon>Bacteria</taxon>
        <taxon>Bacillati</taxon>
        <taxon>Mycoplasmatota</taxon>
        <taxon>Mollicutes</taxon>
        <taxon>Acholeplasmatales</taxon>
        <taxon>Acholeplasmataceae</taxon>
        <taxon>Candidatus Phytoplasma</taxon>
        <taxon>16SrV (Elm yellows group)</taxon>
    </lineage>
</organism>
<sequence>MLEIIFEDGQNNIKQEKNFYFEGLPCSVFLYNFLF</sequence>
<reference evidence="1 2" key="1">
    <citation type="journal article" date="2023" name="Microbiol. Resour. Announc.">
        <title>Complete Genome of 'Candidatus Phytoplasma rubi' RS, a Phytopathogenic Bacterium Associated with Rubus Stunt Disease.</title>
        <authorList>
            <person name="Duckeck D."/>
            <person name="Zubert C."/>
            <person name="Bohm J.W."/>
            <person name="Carminati G."/>
            <person name="Schneider B."/>
            <person name="Kube M."/>
        </authorList>
    </citation>
    <scope>NUCLEOTIDE SEQUENCE [LARGE SCALE GENOMIC DNA]</scope>
    <source>
        <strain evidence="1 2">RS</strain>
    </source>
</reference>
<protein>
    <submittedName>
        <fullName evidence="1">Uncharacterized protein</fullName>
    </submittedName>
</protein>
<evidence type="ECO:0000313" key="2">
    <source>
        <dbReference type="Proteomes" id="UP001164727"/>
    </source>
</evidence>